<dbReference type="InterPro" id="IPR000719">
    <property type="entry name" value="Prot_kinase_dom"/>
</dbReference>
<dbReference type="Gene3D" id="3.30.200.20">
    <property type="entry name" value="Phosphorylase Kinase, domain 1"/>
    <property type="match status" value="1"/>
</dbReference>
<evidence type="ECO:0000256" key="1">
    <source>
        <dbReference type="ARBA" id="ARBA00001946"/>
    </source>
</evidence>
<keyword evidence="7" id="KW-0677">Repeat</keyword>
<proteinExistence type="inferred from homology"/>
<evidence type="ECO:0000256" key="8">
    <source>
        <dbReference type="ARBA" id="ARBA00022741"/>
    </source>
</evidence>
<dbReference type="FunFam" id="3.30.200.20:FF:000315">
    <property type="entry name" value="Calcium-dependent protein kinase 3"/>
    <property type="match status" value="1"/>
</dbReference>
<dbReference type="EMBL" id="CAJNNW010029524">
    <property type="protein sequence ID" value="CAE8700578.1"/>
    <property type="molecule type" value="Genomic_DNA"/>
</dbReference>
<protein>
    <recommendedName>
        <fullName evidence="3">non-specific serine/threonine protein kinase</fullName>
        <ecNumber evidence="3">2.7.11.1</ecNumber>
    </recommendedName>
</protein>
<dbReference type="AlphaFoldDB" id="A0A813HLF9"/>
<dbReference type="InterPro" id="IPR050205">
    <property type="entry name" value="CDPK_Ser/Thr_kinases"/>
</dbReference>
<dbReference type="InterPro" id="IPR002048">
    <property type="entry name" value="EF_hand_dom"/>
</dbReference>
<feature type="domain" description="EF-hand" evidence="17">
    <location>
        <begin position="452"/>
        <end position="487"/>
    </location>
</feature>
<dbReference type="FunFam" id="1.10.510.10:FF:000571">
    <property type="entry name" value="Maternal embryonic leucine zipper kinase"/>
    <property type="match status" value="1"/>
</dbReference>
<evidence type="ECO:0000256" key="9">
    <source>
        <dbReference type="ARBA" id="ARBA00022777"/>
    </source>
</evidence>
<keyword evidence="11 15" id="KW-0067">ATP-binding</keyword>
<dbReference type="InterPro" id="IPR011992">
    <property type="entry name" value="EF-hand-dom_pair"/>
</dbReference>
<evidence type="ECO:0000256" key="12">
    <source>
        <dbReference type="ARBA" id="ARBA00024334"/>
    </source>
</evidence>
<dbReference type="GO" id="GO:0005509">
    <property type="term" value="F:calcium ion binding"/>
    <property type="evidence" value="ECO:0007669"/>
    <property type="project" value="InterPro"/>
</dbReference>
<dbReference type="SMART" id="SM00220">
    <property type="entry name" value="S_TKc"/>
    <property type="match status" value="1"/>
</dbReference>
<feature type="binding site" evidence="15">
    <location>
        <position position="104"/>
    </location>
    <ligand>
        <name>ATP</name>
        <dbReference type="ChEBI" id="CHEBI:30616"/>
    </ligand>
</feature>
<dbReference type="SUPFAM" id="SSF56112">
    <property type="entry name" value="Protein kinase-like (PK-like)"/>
    <property type="match status" value="1"/>
</dbReference>
<dbReference type="InterPro" id="IPR008271">
    <property type="entry name" value="Ser/Thr_kinase_AS"/>
</dbReference>
<dbReference type="CDD" id="cd00051">
    <property type="entry name" value="EFh"/>
    <property type="match status" value="1"/>
</dbReference>
<evidence type="ECO:0000256" key="5">
    <source>
        <dbReference type="ARBA" id="ARBA00022679"/>
    </source>
</evidence>
<dbReference type="OrthoDB" id="40902at2759"/>
<evidence type="ECO:0000256" key="4">
    <source>
        <dbReference type="ARBA" id="ARBA00022527"/>
    </source>
</evidence>
<organism evidence="18 20">
    <name type="scientific">Polarella glacialis</name>
    <name type="common">Dinoflagellate</name>
    <dbReference type="NCBI Taxonomy" id="89957"/>
    <lineage>
        <taxon>Eukaryota</taxon>
        <taxon>Sar</taxon>
        <taxon>Alveolata</taxon>
        <taxon>Dinophyceae</taxon>
        <taxon>Suessiales</taxon>
        <taxon>Suessiaceae</taxon>
        <taxon>Polarella</taxon>
    </lineage>
</organism>
<dbReference type="PROSITE" id="PS50222">
    <property type="entry name" value="EF_HAND_2"/>
    <property type="match status" value="2"/>
</dbReference>
<dbReference type="PROSITE" id="PS00018">
    <property type="entry name" value="EF_HAND_1"/>
    <property type="match status" value="3"/>
</dbReference>
<evidence type="ECO:0000256" key="14">
    <source>
        <dbReference type="ARBA" id="ARBA00048679"/>
    </source>
</evidence>
<dbReference type="Gene3D" id="1.10.510.10">
    <property type="entry name" value="Transferase(Phosphotransferase) domain 1"/>
    <property type="match status" value="1"/>
</dbReference>
<dbReference type="FunFam" id="1.10.238.10:FF:000003">
    <property type="entry name" value="Calmodulin A"/>
    <property type="match status" value="1"/>
</dbReference>
<dbReference type="SMART" id="SM00054">
    <property type="entry name" value="EFh"/>
    <property type="match status" value="4"/>
</dbReference>
<keyword evidence="5" id="KW-0808">Transferase</keyword>
<dbReference type="InterPro" id="IPR011009">
    <property type="entry name" value="Kinase-like_dom_sf"/>
</dbReference>
<evidence type="ECO:0000259" key="16">
    <source>
        <dbReference type="PROSITE" id="PS50011"/>
    </source>
</evidence>
<evidence type="ECO:0000256" key="11">
    <source>
        <dbReference type="ARBA" id="ARBA00022840"/>
    </source>
</evidence>
<evidence type="ECO:0000256" key="7">
    <source>
        <dbReference type="ARBA" id="ARBA00022737"/>
    </source>
</evidence>
<dbReference type="PROSITE" id="PS00107">
    <property type="entry name" value="PROTEIN_KINASE_ATP"/>
    <property type="match status" value="1"/>
</dbReference>
<keyword evidence="4" id="KW-0723">Serine/threonine-protein kinase</keyword>
<dbReference type="Proteomes" id="UP000654075">
    <property type="component" value="Unassembled WGS sequence"/>
</dbReference>
<dbReference type="EC" id="2.7.11.1" evidence="3"/>
<reference evidence="18" key="1">
    <citation type="submission" date="2021-02" db="EMBL/GenBank/DDBJ databases">
        <authorList>
            <person name="Dougan E. K."/>
            <person name="Rhodes N."/>
            <person name="Thang M."/>
            <person name="Chan C."/>
        </authorList>
    </citation>
    <scope>NUCLEOTIDE SEQUENCE</scope>
</reference>
<evidence type="ECO:0000256" key="13">
    <source>
        <dbReference type="ARBA" id="ARBA00047899"/>
    </source>
</evidence>
<comment type="similarity">
    <text evidence="12">Belongs to the protein kinase superfamily. Ser/Thr protein kinase family. CDPK subfamily.</text>
</comment>
<dbReference type="PROSITE" id="PS50011">
    <property type="entry name" value="PROTEIN_KINASE_DOM"/>
    <property type="match status" value="1"/>
</dbReference>
<dbReference type="SUPFAM" id="SSF47473">
    <property type="entry name" value="EF-hand"/>
    <property type="match status" value="1"/>
</dbReference>
<evidence type="ECO:0000259" key="17">
    <source>
        <dbReference type="PROSITE" id="PS50222"/>
    </source>
</evidence>
<dbReference type="PROSITE" id="PS00108">
    <property type="entry name" value="PROTEIN_KINASE_ST"/>
    <property type="match status" value="1"/>
</dbReference>
<feature type="domain" description="Protein kinase" evidence="16">
    <location>
        <begin position="75"/>
        <end position="330"/>
    </location>
</feature>
<evidence type="ECO:0000313" key="18">
    <source>
        <dbReference type="EMBL" id="CAE8638585.1"/>
    </source>
</evidence>
<evidence type="ECO:0000313" key="20">
    <source>
        <dbReference type="Proteomes" id="UP000654075"/>
    </source>
</evidence>
<keyword evidence="8 15" id="KW-0547">Nucleotide-binding</keyword>
<feature type="domain" description="EF-hand" evidence="17">
    <location>
        <begin position="379"/>
        <end position="414"/>
    </location>
</feature>
<name>A0A813HLF9_POLGL</name>
<evidence type="ECO:0000256" key="2">
    <source>
        <dbReference type="ARBA" id="ARBA00011245"/>
    </source>
</evidence>
<dbReference type="Pfam" id="PF00069">
    <property type="entry name" value="Pkinase"/>
    <property type="match status" value="1"/>
</dbReference>
<dbReference type="Proteomes" id="UP000626109">
    <property type="component" value="Unassembled WGS sequence"/>
</dbReference>
<comment type="catalytic activity">
    <reaction evidence="14">
        <text>L-seryl-[protein] + ATP = O-phospho-L-seryl-[protein] + ADP + H(+)</text>
        <dbReference type="Rhea" id="RHEA:17989"/>
        <dbReference type="Rhea" id="RHEA-COMP:9863"/>
        <dbReference type="Rhea" id="RHEA-COMP:11604"/>
        <dbReference type="ChEBI" id="CHEBI:15378"/>
        <dbReference type="ChEBI" id="CHEBI:29999"/>
        <dbReference type="ChEBI" id="CHEBI:30616"/>
        <dbReference type="ChEBI" id="CHEBI:83421"/>
        <dbReference type="ChEBI" id="CHEBI:456216"/>
        <dbReference type="EC" id="2.7.11.1"/>
    </reaction>
</comment>
<comment type="caution">
    <text evidence="18">The sequence shown here is derived from an EMBL/GenBank/DDBJ whole genome shotgun (WGS) entry which is preliminary data.</text>
</comment>
<accession>A0A813HLF9</accession>
<dbReference type="Pfam" id="PF13499">
    <property type="entry name" value="EF-hand_7"/>
    <property type="match status" value="1"/>
</dbReference>
<evidence type="ECO:0000256" key="6">
    <source>
        <dbReference type="ARBA" id="ARBA00022723"/>
    </source>
</evidence>
<keyword evidence="20" id="KW-1185">Reference proteome</keyword>
<evidence type="ECO:0000256" key="15">
    <source>
        <dbReference type="PROSITE-ProRule" id="PRU10141"/>
    </source>
</evidence>
<gene>
    <name evidence="18" type="ORF">PGLA1383_LOCUS53753</name>
    <name evidence="19" type="ORF">PGLA2088_LOCUS31680</name>
</gene>
<evidence type="ECO:0000256" key="10">
    <source>
        <dbReference type="ARBA" id="ARBA00022837"/>
    </source>
</evidence>
<keyword evidence="9" id="KW-0418">Kinase</keyword>
<dbReference type="OMA" id="SKSECKQ"/>
<dbReference type="PANTHER" id="PTHR24349">
    <property type="entry name" value="SERINE/THREONINE-PROTEIN KINASE"/>
    <property type="match status" value="1"/>
</dbReference>
<dbReference type="GO" id="GO:0004674">
    <property type="term" value="F:protein serine/threonine kinase activity"/>
    <property type="evidence" value="ECO:0007669"/>
    <property type="project" value="UniProtKB-KW"/>
</dbReference>
<dbReference type="InterPro" id="IPR017441">
    <property type="entry name" value="Protein_kinase_ATP_BS"/>
</dbReference>
<dbReference type="Gene3D" id="1.10.238.10">
    <property type="entry name" value="EF-hand"/>
    <property type="match status" value="2"/>
</dbReference>
<keyword evidence="6" id="KW-0479">Metal-binding</keyword>
<dbReference type="InterPro" id="IPR018247">
    <property type="entry name" value="EF_Hand_1_Ca_BS"/>
</dbReference>
<dbReference type="EMBL" id="CAJNNV010032009">
    <property type="protein sequence ID" value="CAE8638585.1"/>
    <property type="molecule type" value="Genomic_DNA"/>
</dbReference>
<sequence length="519" mass="56716">MALGIRAVLLQRAASAVRRARLPGLRFERCFGSPPEFEHSGDGAIEHLRCAAKGGFTRSNFIRASGSSKRLTDCYELADRVGQGAFGAVCAGRDRKTGQEVAIKTIPKDSVHDAQALYNEVEFLRVADHPNVSRLFEVFEDDGHIHLVMELCSGGELWKRILSAHECGLVFSEAELASATWQMLRAVAYCHSKSIVHRDIKPENFMFASTDKDAPLKLIDFGIGGVVPCDRPEARYLTAMVGTDGYMAPEVLLSKPYGAAADLFSVGAVMHAAIVGLPPRWVAEKQAYTFPGRMRWRMLSDGAQSLLGRLLHEDPAARPSAVEALQDPWLLERHTTEAEGNSLLASPELTERLKSFTRRSQLERATRMALVAMSRLRSEESKALQAAFLEADVNCSGEVTPAELSAVLHRRRVAGQDVESLEEVFTCLDSSRGGGISCSEWMAAAASQAWLSDSKRARQAFDVLDADGDGFISASEIEAALPGVYTTSELAKEIERLDSDGDGNLNFQEFCAIFQESAN</sequence>
<evidence type="ECO:0000256" key="3">
    <source>
        <dbReference type="ARBA" id="ARBA00012513"/>
    </source>
</evidence>
<comment type="catalytic activity">
    <reaction evidence="13">
        <text>L-threonyl-[protein] + ATP = O-phospho-L-threonyl-[protein] + ADP + H(+)</text>
        <dbReference type="Rhea" id="RHEA:46608"/>
        <dbReference type="Rhea" id="RHEA-COMP:11060"/>
        <dbReference type="Rhea" id="RHEA-COMP:11605"/>
        <dbReference type="ChEBI" id="CHEBI:15378"/>
        <dbReference type="ChEBI" id="CHEBI:30013"/>
        <dbReference type="ChEBI" id="CHEBI:30616"/>
        <dbReference type="ChEBI" id="CHEBI:61977"/>
        <dbReference type="ChEBI" id="CHEBI:456216"/>
        <dbReference type="EC" id="2.7.11.1"/>
    </reaction>
</comment>
<evidence type="ECO:0000313" key="19">
    <source>
        <dbReference type="EMBL" id="CAE8700578.1"/>
    </source>
</evidence>
<comment type="subunit">
    <text evidence="2">Monomer.</text>
</comment>
<keyword evidence="10" id="KW-0106">Calcium</keyword>
<dbReference type="GO" id="GO:0005524">
    <property type="term" value="F:ATP binding"/>
    <property type="evidence" value="ECO:0007669"/>
    <property type="project" value="UniProtKB-UniRule"/>
</dbReference>
<comment type="cofactor">
    <cofactor evidence="1">
        <name>Mg(2+)</name>
        <dbReference type="ChEBI" id="CHEBI:18420"/>
    </cofactor>
</comment>